<name>A0A1R2BIU8_9CILI</name>
<feature type="compositionally biased region" description="Polar residues" evidence="2">
    <location>
        <begin position="633"/>
        <end position="647"/>
    </location>
</feature>
<dbReference type="Proteomes" id="UP000187209">
    <property type="component" value="Unassembled WGS sequence"/>
</dbReference>
<evidence type="ECO:0000313" key="3">
    <source>
        <dbReference type="EMBL" id="OMJ76700.1"/>
    </source>
</evidence>
<feature type="region of interest" description="Disordered" evidence="2">
    <location>
        <begin position="528"/>
        <end position="550"/>
    </location>
</feature>
<dbReference type="EMBL" id="MPUH01000615">
    <property type="protein sequence ID" value="OMJ76700.1"/>
    <property type="molecule type" value="Genomic_DNA"/>
</dbReference>
<proteinExistence type="predicted"/>
<feature type="coiled-coil region" evidence="1">
    <location>
        <begin position="122"/>
        <end position="230"/>
    </location>
</feature>
<feature type="region of interest" description="Disordered" evidence="2">
    <location>
        <begin position="627"/>
        <end position="647"/>
    </location>
</feature>
<keyword evidence="4" id="KW-1185">Reference proteome</keyword>
<dbReference type="AlphaFoldDB" id="A0A1R2BIU8"/>
<reference evidence="3 4" key="1">
    <citation type="submission" date="2016-11" db="EMBL/GenBank/DDBJ databases">
        <title>The macronuclear genome of Stentor coeruleus: a giant cell with tiny introns.</title>
        <authorList>
            <person name="Slabodnick M."/>
            <person name="Ruby J.G."/>
            <person name="Reiff S.B."/>
            <person name="Swart E.C."/>
            <person name="Gosai S."/>
            <person name="Prabakaran S."/>
            <person name="Witkowska E."/>
            <person name="Larue G.E."/>
            <person name="Fisher S."/>
            <person name="Freeman R.M."/>
            <person name="Gunawardena J."/>
            <person name="Chu W."/>
            <person name="Stover N.A."/>
            <person name="Gregory B.D."/>
            <person name="Nowacki M."/>
            <person name="Derisi J."/>
            <person name="Roy S.W."/>
            <person name="Marshall W.F."/>
            <person name="Sood P."/>
        </authorList>
    </citation>
    <scope>NUCLEOTIDE SEQUENCE [LARGE SCALE GENOMIC DNA]</scope>
    <source>
        <strain evidence="3">WM001</strain>
    </source>
</reference>
<gene>
    <name evidence="3" type="ORF">SteCoe_23861</name>
</gene>
<evidence type="ECO:0000256" key="2">
    <source>
        <dbReference type="SAM" id="MobiDB-lite"/>
    </source>
</evidence>
<sequence>MIGPSGFREGRSFQPTRLSRGLSPQVYGYRPSPKLVEALYSPQLSPKFDSYAPNMSDFINSLQDQIKRMTPNFAFRYSSDPPLVQTLAYVSQTIDHLLEERSKYTKNCEFSESQSGFLGEDKEGTERTIEKVREEMEKVKETTKNLAKYEQLLKKKEEKFEEEKSRFHIEKKKLKDFEEEVRKLQTNFEMQEKAWAENKRFEQDRIRSEREEVERKIIESKDMQERLNKKIDETTKHLKYEKEGLLQLEACLTDTKANLTQEQKRISLEKLEMEKLKWKLDQRERKVDESEMLLKMKEDKLEQDKKEIESEKNRLSDLKQKIDDERALSGNESKLSNRKSPDDLFAFEKKSDFFKSINFEQEAKNKELDERENELEQAYRELQEQMDNFNKELEEREIIIEEKENYLSRAEKDLGIKLDSLRKLESALTESKLQLEEIRTSTFPELEDQSAMMDSLAKELTLKRNELEITILKLNKEIEFVQRHKSKLDSMYANAEYQKPIHEGFITPHSSEEIEAISQELEKKMHELREREEELSREHEKLQEESSKLQEEKDQLIQTAEFLKKAHLQVEDKKAQYEKEHLEEKDKLKAQFMKIENGMRLLMTKEAELQSLKKKVEEREGMLKVKEAELNKRSVQNNSRTSSMSKN</sequence>
<accession>A0A1R2BIU8</accession>
<keyword evidence="1" id="KW-0175">Coiled coil</keyword>
<feature type="compositionally biased region" description="Basic and acidic residues" evidence="2">
    <location>
        <begin position="302"/>
        <end position="327"/>
    </location>
</feature>
<protein>
    <submittedName>
        <fullName evidence="3">Uncharacterized protein</fullName>
    </submittedName>
</protein>
<evidence type="ECO:0000313" key="4">
    <source>
        <dbReference type="Proteomes" id="UP000187209"/>
    </source>
</evidence>
<comment type="caution">
    <text evidence="3">The sequence shown here is derived from an EMBL/GenBank/DDBJ whole genome shotgun (WGS) entry which is preliminary data.</text>
</comment>
<feature type="region of interest" description="Disordered" evidence="2">
    <location>
        <begin position="302"/>
        <end position="339"/>
    </location>
</feature>
<organism evidence="3 4">
    <name type="scientific">Stentor coeruleus</name>
    <dbReference type="NCBI Taxonomy" id="5963"/>
    <lineage>
        <taxon>Eukaryota</taxon>
        <taxon>Sar</taxon>
        <taxon>Alveolata</taxon>
        <taxon>Ciliophora</taxon>
        <taxon>Postciliodesmatophora</taxon>
        <taxon>Heterotrichea</taxon>
        <taxon>Heterotrichida</taxon>
        <taxon>Stentoridae</taxon>
        <taxon>Stentor</taxon>
    </lineage>
</organism>
<evidence type="ECO:0000256" key="1">
    <source>
        <dbReference type="SAM" id="Coils"/>
    </source>
</evidence>
<feature type="coiled-coil region" evidence="1">
    <location>
        <begin position="358"/>
        <end position="484"/>
    </location>
</feature>